<protein>
    <submittedName>
        <fullName evidence="1">Uncharacterized protein</fullName>
    </submittedName>
</protein>
<proteinExistence type="predicted"/>
<dbReference type="AlphaFoldDB" id="U1PSD8"/>
<evidence type="ECO:0000313" key="1">
    <source>
        <dbReference type="EMBL" id="ERG95291.1"/>
    </source>
</evidence>
<reference evidence="1 2" key="1">
    <citation type="journal article" date="2013" name="PLoS ONE">
        <title>Assembly-driven community genomics of a hypersaline microbial ecosystem.</title>
        <authorList>
            <person name="Podell S."/>
            <person name="Ugalde J.A."/>
            <person name="Narasingarao P."/>
            <person name="Banfield J.F."/>
            <person name="Heidelberg K.B."/>
            <person name="Allen E.E."/>
        </authorList>
    </citation>
    <scope>NUCLEOTIDE SEQUENCE [LARGE SCALE GENOMIC DNA]</scope>
    <source>
        <strain evidence="2">J07HQW2</strain>
    </source>
</reference>
<sequence length="41" mass="4670">MVELAVLIVLNATFDDSEKVFMSKNREFLVFVCVLYIALTS</sequence>
<dbReference type="Proteomes" id="UP000030710">
    <property type="component" value="Unassembled WGS sequence"/>
</dbReference>
<name>U1PSD8_9EURY</name>
<dbReference type="HOGENOM" id="CLU_3263741_0_0_2"/>
<organism evidence="1 2">
    <name type="scientific">Haloquadratum walsbyi J07HQW2</name>
    <dbReference type="NCBI Taxonomy" id="1238425"/>
    <lineage>
        <taxon>Archaea</taxon>
        <taxon>Methanobacteriati</taxon>
        <taxon>Methanobacteriota</taxon>
        <taxon>Stenosarchaea group</taxon>
        <taxon>Halobacteria</taxon>
        <taxon>Halobacteriales</taxon>
        <taxon>Haloferacaceae</taxon>
        <taxon>Haloquadratum</taxon>
    </lineage>
</organism>
<dbReference type="EMBL" id="KE356561">
    <property type="protein sequence ID" value="ERG95291.1"/>
    <property type="molecule type" value="Genomic_DNA"/>
</dbReference>
<evidence type="ECO:0000313" key="2">
    <source>
        <dbReference type="Proteomes" id="UP000030710"/>
    </source>
</evidence>
<gene>
    <name evidence="1" type="ORF">J07HQW2_01744</name>
</gene>
<accession>U1PSD8</accession>